<evidence type="ECO:0000256" key="1">
    <source>
        <dbReference type="SAM" id="MobiDB-lite"/>
    </source>
</evidence>
<dbReference type="AlphaFoldDB" id="A0A0C2ME92"/>
<accession>A0A0C2ME92</accession>
<gene>
    <name evidence="2" type="ORF">RF11_13748</name>
</gene>
<name>A0A0C2ME92_THEKT</name>
<sequence length="103" mass="11692">MSSENRSNIEESAADENTIINNRKERTLMNPEKLEIMKSMIRRGANTREIALDLNISQASTRRYGNILLPLNASSAQCKFRSIHVPRSTSSAHRKYRSTNKNG</sequence>
<dbReference type="Proteomes" id="UP000031668">
    <property type="component" value="Unassembled WGS sequence"/>
</dbReference>
<organism evidence="2 3">
    <name type="scientific">Thelohanellus kitauei</name>
    <name type="common">Myxosporean</name>
    <dbReference type="NCBI Taxonomy" id="669202"/>
    <lineage>
        <taxon>Eukaryota</taxon>
        <taxon>Metazoa</taxon>
        <taxon>Cnidaria</taxon>
        <taxon>Myxozoa</taxon>
        <taxon>Myxosporea</taxon>
        <taxon>Bivalvulida</taxon>
        <taxon>Platysporina</taxon>
        <taxon>Myxobolidae</taxon>
        <taxon>Thelohanellus</taxon>
    </lineage>
</organism>
<reference evidence="2 3" key="1">
    <citation type="journal article" date="2014" name="Genome Biol. Evol.">
        <title>The genome of the myxosporean Thelohanellus kitauei shows adaptations to nutrient acquisition within its fish host.</title>
        <authorList>
            <person name="Yang Y."/>
            <person name="Xiong J."/>
            <person name="Zhou Z."/>
            <person name="Huo F."/>
            <person name="Miao W."/>
            <person name="Ran C."/>
            <person name="Liu Y."/>
            <person name="Zhang J."/>
            <person name="Feng J."/>
            <person name="Wang M."/>
            <person name="Wang M."/>
            <person name="Wang L."/>
            <person name="Yao B."/>
        </authorList>
    </citation>
    <scope>NUCLEOTIDE SEQUENCE [LARGE SCALE GENOMIC DNA]</scope>
    <source>
        <strain evidence="2">Wuqing</strain>
    </source>
</reference>
<keyword evidence="3" id="KW-1185">Reference proteome</keyword>
<evidence type="ECO:0000313" key="2">
    <source>
        <dbReference type="EMBL" id="KII62709.1"/>
    </source>
</evidence>
<protein>
    <submittedName>
        <fullName evidence="2">Uncharacterized protein</fullName>
    </submittedName>
</protein>
<dbReference type="EMBL" id="JWZT01004884">
    <property type="protein sequence ID" value="KII62709.1"/>
    <property type="molecule type" value="Genomic_DNA"/>
</dbReference>
<feature type="region of interest" description="Disordered" evidence="1">
    <location>
        <begin position="1"/>
        <end position="26"/>
    </location>
</feature>
<comment type="caution">
    <text evidence="2">The sequence shown here is derived from an EMBL/GenBank/DDBJ whole genome shotgun (WGS) entry which is preliminary data.</text>
</comment>
<proteinExistence type="predicted"/>
<evidence type="ECO:0000313" key="3">
    <source>
        <dbReference type="Proteomes" id="UP000031668"/>
    </source>
</evidence>